<dbReference type="AlphaFoldDB" id="A0A0E9S7M1"/>
<organism evidence="1">
    <name type="scientific">Anguilla anguilla</name>
    <name type="common">European freshwater eel</name>
    <name type="synonym">Muraena anguilla</name>
    <dbReference type="NCBI Taxonomy" id="7936"/>
    <lineage>
        <taxon>Eukaryota</taxon>
        <taxon>Metazoa</taxon>
        <taxon>Chordata</taxon>
        <taxon>Craniata</taxon>
        <taxon>Vertebrata</taxon>
        <taxon>Euteleostomi</taxon>
        <taxon>Actinopterygii</taxon>
        <taxon>Neopterygii</taxon>
        <taxon>Teleostei</taxon>
        <taxon>Anguilliformes</taxon>
        <taxon>Anguillidae</taxon>
        <taxon>Anguilla</taxon>
    </lineage>
</organism>
<evidence type="ECO:0000313" key="1">
    <source>
        <dbReference type="EMBL" id="JAH37236.1"/>
    </source>
</evidence>
<sequence>MWLFTDVALNRSALESGHNLQLKSFFFSKKLFLKAAGGQ</sequence>
<reference evidence="1" key="2">
    <citation type="journal article" date="2015" name="Fish Shellfish Immunol.">
        <title>Early steps in the European eel (Anguilla anguilla)-Vibrio vulnificus interaction in the gills: Role of the RtxA13 toxin.</title>
        <authorList>
            <person name="Callol A."/>
            <person name="Pajuelo D."/>
            <person name="Ebbesson L."/>
            <person name="Teles M."/>
            <person name="MacKenzie S."/>
            <person name="Amaro C."/>
        </authorList>
    </citation>
    <scope>NUCLEOTIDE SEQUENCE</scope>
</reference>
<name>A0A0E9S7M1_ANGAN</name>
<accession>A0A0E9S7M1</accession>
<reference evidence="1" key="1">
    <citation type="submission" date="2014-11" db="EMBL/GenBank/DDBJ databases">
        <authorList>
            <person name="Amaro Gonzalez C."/>
        </authorList>
    </citation>
    <scope>NUCLEOTIDE SEQUENCE</scope>
</reference>
<protein>
    <submittedName>
        <fullName evidence="1">Uncharacterized protein</fullName>
    </submittedName>
</protein>
<proteinExistence type="predicted"/>
<dbReference type="EMBL" id="GBXM01071341">
    <property type="protein sequence ID" value="JAH37236.1"/>
    <property type="molecule type" value="Transcribed_RNA"/>
</dbReference>